<dbReference type="STRING" id="94869.SAMN04488529_103231"/>
<proteinExistence type="inferred from homology"/>
<dbReference type="AlphaFoldDB" id="A0A1H0RK69"/>
<dbReference type="InterPro" id="IPR036390">
    <property type="entry name" value="WH_DNA-bd_sf"/>
</dbReference>
<dbReference type="PANTHER" id="PTHR46577">
    <property type="entry name" value="HTH-TYPE TRANSCRIPTIONAL REGULATORY PROTEIN GABR"/>
    <property type="match status" value="1"/>
</dbReference>
<dbReference type="GO" id="GO:0030170">
    <property type="term" value="F:pyridoxal phosphate binding"/>
    <property type="evidence" value="ECO:0007669"/>
    <property type="project" value="InterPro"/>
</dbReference>
<dbReference type="GO" id="GO:0003677">
    <property type="term" value="F:DNA binding"/>
    <property type="evidence" value="ECO:0007669"/>
    <property type="project" value="UniProtKB-KW"/>
</dbReference>
<evidence type="ECO:0000256" key="4">
    <source>
        <dbReference type="ARBA" id="ARBA00023125"/>
    </source>
</evidence>
<dbReference type="CDD" id="cd00609">
    <property type="entry name" value="AAT_like"/>
    <property type="match status" value="1"/>
</dbReference>
<dbReference type="Gene3D" id="1.10.10.10">
    <property type="entry name" value="Winged helix-like DNA-binding domain superfamily/Winged helix DNA-binding domain"/>
    <property type="match status" value="1"/>
</dbReference>
<dbReference type="InterPro" id="IPR015421">
    <property type="entry name" value="PyrdxlP-dep_Trfase_major"/>
</dbReference>
<evidence type="ECO:0000256" key="5">
    <source>
        <dbReference type="ARBA" id="ARBA00023163"/>
    </source>
</evidence>
<dbReference type="EMBL" id="FNJM01000003">
    <property type="protein sequence ID" value="SDP29835.1"/>
    <property type="molecule type" value="Genomic_DNA"/>
</dbReference>
<dbReference type="InterPro" id="IPR000524">
    <property type="entry name" value="Tscrpt_reg_HTH_GntR"/>
</dbReference>
<dbReference type="SUPFAM" id="SSF46785">
    <property type="entry name" value="Winged helix' DNA-binding domain"/>
    <property type="match status" value="1"/>
</dbReference>
<dbReference type="Pfam" id="PF00392">
    <property type="entry name" value="GntR"/>
    <property type="match status" value="1"/>
</dbReference>
<dbReference type="Pfam" id="PF00155">
    <property type="entry name" value="Aminotran_1_2"/>
    <property type="match status" value="1"/>
</dbReference>
<keyword evidence="7" id="KW-0808">Transferase</keyword>
<keyword evidence="3" id="KW-0805">Transcription regulation</keyword>
<dbReference type="GO" id="GO:0003700">
    <property type="term" value="F:DNA-binding transcription factor activity"/>
    <property type="evidence" value="ECO:0007669"/>
    <property type="project" value="InterPro"/>
</dbReference>
<sequence length="487" mass="55523">MIFSSFVFNKEEPIYLQIENYIKDMIKDGMVVNNGKLPATRELGKLLNVSRNSVITAYENLKCEGVVYTIKGKGTFISIKKFINEDGWKVKWEERTNSYGKLAEKLDIVKHEISWEKNLISFKSISPDGNLFDMDEFKKAFLNRISIEGHKILNYGYAKGYKPLMEYLLEYMNGKGIQTNNKDIIITNGFTEGLEMLLTAYTNPGDKIICENPTHNTSIKIMKVHGLDIVGVNMKQDGIDVEELEDKLKLGGIKFGYLIPSYHNPTGIVITGEKRYQVYNIFKKYNVPIIEDGFNEELLYNSTHISPLAALDKGGSGVVYIGSFSKILFPGIRVGWIVGDKKIIETLESVKRCKNIHTSFLDQGILYEYLKSGAFEKHVKKVRKSYKERYEFALECINKYIKPTFIYGEGGLHIYIGIDGVNSRELLQKCYKRNVIFTPGDIFTVDNTGKNTLRLGLSRLTLEEIEEGIKIIGECLEEYRNIGRIGL</sequence>
<protein>
    <submittedName>
        <fullName evidence="7">DNA-binding transcriptional regulator, MocR family, contains an aminotransferase domain</fullName>
    </submittedName>
</protein>
<dbReference type="OrthoDB" id="9802328at2"/>
<organism evidence="7 8">
    <name type="scientific">Clostridium gasigenes</name>
    <dbReference type="NCBI Taxonomy" id="94869"/>
    <lineage>
        <taxon>Bacteria</taxon>
        <taxon>Bacillati</taxon>
        <taxon>Bacillota</taxon>
        <taxon>Clostridia</taxon>
        <taxon>Eubacteriales</taxon>
        <taxon>Clostridiaceae</taxon>
        <taxon>Clostridium</taxon>
    </lineage>
</organism>
<accession>A0A1H0RK69</accession>
<keyword evidence="7" id="KW-0032">Aminotransferase</keyword>
<dbReference type="InterPro" id="IPR036388">
    <property type="entry name" value="WH-like_DNA-bd_sf"/>
</dbReference>
<dbReference type="Gene3D" id="3.40.640.10">
    <property type="entry name" value="Type I PLP-dependent aspartate aminotransferase-like (Major domain)"/>
    <property type="match status" value="1"/>
</dbReference>
<keyword evidence="8" id="KW-1185">Reference proteome</keyword>
<evidence type="ECO:0000313" key="7">
    <source>
        <dbReference type="EMBL" id="SDP29835.1"/>
    </source>
</evidence>
<dbReference type="CDD" id="cd07377">
    <property type="entry name" value="WHTH_GntR"/>
    <property type="match status" value="1"/>
</dbReference>
<evidence type="ECO:0000313" key="8">
    <source>
        <dbReference type="Proteomes" id="UP000198597"/>
    </source>
</evidence>
<evidence type="ECO:0000259" key="6">
    <source>
        <dbReference type="PROSITE" id="PS50949"/>
    </source>
</evidence>
<dbReference type="SUPFAM" id="SSF53383">
    <property type="entry name" value="PLP-dependent transferases"/>
    <property type="match status" value="1"/>
</dbReference>
<dbReference type="Gene3D" id="3.90.1150.10">
    <property type="entry name" value="Aspartate Aminotransferase, domain 1"/>
    <property type="match status" value="1"/>
</dbReference>
<evidence type="ECO:0000256" key="1">
    <source>
        <dbReference type="ARBA" id="ARBA00005384"/>
    </source>
</evidence>
<reference evidence="7 8" key="1">
    <citation type="submission" date="2016-10" db="EMBL/GenBank/DDBJ databases">
        <authorList>
            <person name="de Groot N.N."/>
        </authorList>
    </citation>
    <scope>NUCLEOTIDE SEQUENCE [LARGE SCALE GENOMIC DNA]</scope>
    <source>
        <strain evidence="7 8">DSM 12272</strain>
    </source>
</reference>
<keyword evidence="4 7" id="KW-0238">DNA-binding</keyword>
<keyword evidence="5" id="KW-0804">Transcription</keyword>
<dbReference type="InterPro" id="IPR015422">
    <property type="entry name" value="PyrdxlP-dep_Trfase_small"/>
</dbReference>
<dbReference type="SMART" id="SM00345">
    <property type="entry name" value="HTH_GNTR"/>
    <property type="match status" value="1"/>
</dbReference>
<dbReference type="InterPro" id="IPR051446">
    <property type="entry name" value="HTH_trans_reg/aminotransferase"/>
</dbReference>
<feature type="domain" description="HTH gntR-type" evidence="6">
    <location>
        <begin position="12"/>
        <end position="80"/>
    </location>
</feature>
<dbReference type="InterPro" id="IPR015424">
    <property type="entry name" value="PyrdxlP-dep_Trfase"/>
</dbReference>
<evidence type="ECO:0000256" key="2">
    <source>
        <dbReference type="ARBA" id="ARBA00022898"/>
    </source>
</evidence>
<dbReference type="PROSITE" id="PS50949">
    <property type="entry name" value="HTH_GNTR"/>
    <property type="match status" value="1"/>
</dbReference>
<dbReference type="PANTHER" id="PTHR46577:SF1">
    <property type="entry name" value="HTH-TYPE TRANSCRIPTIONAL REGULATORY PROTEIN GABR"/>
    <property type="match status" value="1"/>
</dbReference>
<keyword evidence="2" id="KW-0663">Pyridoxal phosphate</keyword>
<comment type="similarity">
    <text evidence="1">In the C-terminal section; belongs to the class-I pyridoxal-phosphate-dependent aminotransferase family.</text>
</comment>
<dbReference type="InterPro" id="IPR004839">
    <property type="entry name" value="Aminotransferase_I/II_large"/>
</dbReference>
<dbReference type="Proteomes" id="UP000198597">
    <property type="component" value="Unassembled WGS sequence"/>
</dbReference>
<name>A0A1H0RK69_9CLOT</name>
<gene>
    <name evidence="7" type="ORF">SAMN04488529_103231</name>
</gene>
<evidence type="ECO:0000256" key="3">
    <source>
        <dbReference type="ARBA" id="ARBA00023015"/>
    </source>
</evidence>
<dbReference type="GO" id="GO:0008483">
    <property type="term" value="F:transaminase activity"/>
    <property type="evidence" value="ECO:0007669"/>
    <property type="project" value="UniProtKB-KW"/>
</dbReference>